<evidence type="ECO:0000256" key="3">
    <source>
        <dbReference type="ARBA" id="ARBA00022454"/>
    </source>
</evidence>
<evidence type="ECO:0000256" key="7">
    <source>
        <dbReference type="ARBA" id="ARBA00022833"/>
    </source>
</evidence>
<gene>
    <name evidence="11" type="ORF">LOD99_75</name>
</gene>
<dbReference type="Pfam" id="PF09740">
    <property type="entry name" value="DUF2043"/>
    <property type="match status" value="1"/>
</dbReference>
<feature type="domain" description="UV-stimulated scaffold protein A C-terminal" evidence="10">
    <location>
        <begin position="790"/>
        <end position="882"/>
    </location>
</feature>
<dbReference type="AlphaFoldDB" id="A0AAV7K8C2"/>
<accession>A0AAV7K8C2</accession>
<dbReference type="InterPro" id="IPR018610">
    <property type="entry name" value="UVSSA"/>
</dbReference>
<evidence type="ECO:0000313" key="12">
    <source>
        <dbReference type="Proteomes" id="UP001165289"/>
    </source>
</evidence>
<keyword evidence="6" id="KW-0863">Zinc-finger</keyword>
<dbReference type="SUPFAM" id="SSF50969">
    <property type="entry name" value="YVTN repeat-like/Quinoprotein amine dehydrogenase"/>
    <property type="match status" value="1"/>
</dbReference>
<dbReference type="GO" id="GO:0005694">
    <property type="term" value="C:chromosome"/>
    <property type="evidence" value="ECO:0007669"/>
    <property type="project" value="UniProtKB-SubCell"/>
</dbReference>
<keyword evidence="5" id="KW-0227">DNA damage</keyword>
<dbReference type="InterPro" id="IPR049408">
    <property type="entry name" value="UVSSA_N_a-solenoid_rpt"/>
</dbReference>
<evidence type="ECO:0000256" key="5">
    <source>
        <dbReference type="ARBA" id="ARBA00022763"/>
    </source>
</evidence>
<proteinExistence type="inferred from homology"/>
<comment type="similarity">
    <text evidence="2">Belongs to the UVSSA family.</text>
</comment>
<dbReference type="GO" id="GO:0000993">
    <property type="term" value="F:RNA polymerase II complex binding"/>
    <property type="evidence" value="ECO:0007669"/>
    <property type="project" value="TreeGrafter"/>
</dbReference>
<dbReference type="GO" id="GO:0008270">
    <property type="term" value="F:zinc ion binding"/>
    <property type="evidence" value="ECO:0007669"/>
    <property type="project" value="UniProtKB-KW"/>
</dbReference>
<keyword evidence="8" id="KW-0175">Coiled coil</keyword>
<dbReference type="Proteomes" id="UP001165289">
    <property type="component" value="Unassembled WGS sequence"/>
</dbReference>
<comment type="caution">
    <text evidence="11">The sequence shown here is derived from an EMBL/GenBank/DDBJ whole genome shotgun (WGS) entry which is preliminary data.</text>
</comment>
<keyword evidence="7" id="KW-0862">Zinc</keyword>
<evidence type="ECO:0000313" key="11">
    <source>
        <dbReference type="EMBL" id="KAI6657327.1"/>
    </source>
</evidence>
<keyword evidence="3" id="KW-0158">Chromosome</keyword>
<dbReference type="PANTHER" id="PTHR28670:SF1">
    <property type="entry name" value="UV-STIMULATED SCAFFOLD PROTEIN A"/>
    <property type="match status" value="1"/>
</dbReference>
<comment type="subcellular location">
    <subcellularLocation>
        <location evidence="1">Chromosome</location>
    </subcellularLocation>
</comment>
<evidence type="ECO:0000256" key="8">
    <source>
        <dbReference type="ARBA" id="ARBA00023054"/>
    </source>
</evidence>
<evidence type="ECO:0000259" key="10">
    <source>
        <dbReference type="Pfam" id="PF09740"/>
    </source>
</evidence>
<keyword evidence="9" id="KW-0234">DNA repair</keyword>
<name>A0AAV7K8C2_9METZ</name>
<evidence type="ECO:0000256" key="1">
    <source>
        <dbReference type="ARBA" id="ARBA00004286"/>
    </source>
</evidence>
<evidence type="ECO:0000256" key="4">
    <source>
        <dbReference type="ARBA" id="ARBA00022723"/>
    </source>
</evidence>
<dbReference type="InterPro" id="IPR049431">
    <property type="entry name" value="UVSSA_C"/>
</dbReference>
<dbReference type="Pfam" id="PF20867">
    <property type="entry name" value="UVSSA_N"/>
    <property type="match status" value="1"/>
</dbReference>
<dbReference type="PANTHER" id="PTHR28670">
    <property type="entry name" value="UV-STIMULATED SCAFFOLD PROTEIN A"/>
    <property type="match status" value="1"/>
</dbReference>
<dbReference type="InterPro" id="IPR011044">
    <property type="entry name" value="Quino_amine_DH_bsu"/>
</dbReference>
<sequence length="988" mass="113171">MDKCIENIEECKSQIIEEICAIQEPTPAHITHTLDLYYELDCLGEQARIQFENRKGVDLSEKACILKYEIYHYAKITQNTYLLDLIHYFDTQFTEFQRYKIPTNIQLNYTNLSKQNLLGTISYSMNPYGLDQTPAWVYDFEQKGSNVGTKPILPSCVDTLNRKMYFYCRTTCCGIHQFDLLKHSVVDIIPFPHEPKGICVDLDFLYVLTCEGRPITNGMMKINISTKTVIKKWSEKTRPEFFGFETDGTDSLFTLRRSSLCVFSKTTLSQLRELKLAQNPKFSGKINTFSIFSNSVYILPEDIQFDILVYSLSNAFSMQHPISDASSGVPINSQLKRSKAFRDLVIANLKQIIQLTTALQSNKTLPNPVTFAKKLRAKSLATLEKWKEKYGMHYPRLRVAYRYIQGRKSHTIGQSGIPNVHQIRQEHQDRVRKALIKRDIEHISAEFDEVSLSIDETVHECGSCFELLVPRLADFDFRNIPVRGSELIIDEILSDEDTNILHNIPGNSILNSSSINDFNSSEVTAKIDHVPVVITGELNEMNPESTVLTCSGMKTSEIENPELDTDNSIKYDCSNSNLETEKNSDSIAAISEAKQSSEIVSNSDSEFSDSDDEDWEIVLPEIKAFNDYFDRLYQDFRMEIDLSKEKIQIILSPDNECIIEKLRNSLKSISIRLLPLILKWLNTIGISGNADLLTKVLDLKTKLLNVIHKAEVIELFNTDFNQIIPILPDSYSKLDNIDELSNNSKDNCTNTLIDPTSFGAQLTIGQRTNSNFNEPFLIGDDVMNPNQYLDYSLWDKGDKVANLPRYEGLHSYWVAEPENNQPSEAAIGMMQNRAFTYSEKFTPVFHTCDAPIGVNKFCKRKDRVKCPFHGKIVPRDEDGNALHGNSQIPQNSIQEPLGENIQDLIEDFPTLRRILTKVKSNKQNKNRKTNNKVRLISVCDFKNTKRRRLERILLKMERNLASSDQVKREMLEKNRANFPYNFNYAHNP</sequence>
<dbReference type="EMBL" id="JAKMXF010000111">
    <property type="protein sequence ID" value="KAI6657327.1"/>
    <property type="molecule type" value="Genomic_DNA"/>
</dbReference>
<evidence type="ECO:0000256" key="2">
    <source>
        <dbReference type="ARBA" id="ARBA00009240"/>
    </source>
</evidence>
<evidence type="ECO:0000256" key="6">
    <source>
        <dbReference type="ARBA" id="ARBA00022771"/>
    </source>
</evidence>
<organism evidence="11 12">
    <name type="scientific">Oopsacas minuta</name>
    <dbReference type="NCBI Taxonomy" id="111878"/>
    <lineage>
        <taxon>Eukaryota</taxon>
        <taxon>Metazoa</taxon>
        <taxon>Porifera</taxon>
        <taxon>Hexactinellida</taxon>
        <taxon>Hexasterophora</taxon>
        <taxon>Lyssacinosida</taxon>
        <taxon>Leucopsacidae</taxon>
        <taxon>Oopsacas</taxon>
    </lineage>
</organism>
<dbReference type="GO" id="GO:0009411">
    <property type="term" value="P:response to UV"/>
    <property type="evidence" value="ECO:0007669"/>
    <property type="project" value="InterPro"/>
</dbReference>
<reference evidence="11 12" key="1">
    <citation type="journal article" date="2023" name="BMC Biol.">
        <title>The compact genome of the sponge Oopsacas minuta (Hexactinellida) is lacking key metazoan core genes.</title>
        <authorList>
            <person name="Santini S."/>
            <person name="Schenkelaars Q."/>
            <person name="Jourda C."/>
            <person name="Duchesne M."/>
            <person name="Belahbib H."/>
            <person name="Rocher C."/>
            <person name="Selva M."/>
            <person name="Riesgo A."/>
            <person name="Vervoort M."/>
            <person name="Leys S.P."/>
            <person name="Kodjabachian L."/>
            <person name="Le Bivic A."/>
            <person name="Borchiellini C."/>
            <person name="Claverie J.M."/>
            <person name="Renard E."/>
        </authorList>
    </citation>
    <scope>NUCLEOTIDE SEQUENCE [LARGE SCALE GENOMIC DNA]</scope>
    <source>
        <strain evidence="11">SPO-2</strain>
    </source>
</reference>
<evidence type="ECO:0000256" key="9">
    <source>
        <dbReference type="ARBA" id="ARBA00023204"/>
    </source>
</evidence>
<protein>
    <submittedName>
        <fullName evidence="11">UV-stimulated scaffold protein A-like</fullName>
    </submittedName>
</protein>
<keyword evidence="4" id="KW-0479">Metal-binding</keyword>
<keyword evidence="12" id="KW-1185">Reference proteome</keyword>
<dbReference type="GO" id="GO:0006283">
    <property type="term" value="P:transcription-coupled nucleotide-excision repair"/>
    <property type="evidence" value="ECO:0007669"/>
    <property type="project" value="TreeGrafter"/>
</dbReference>